<dbReference type="InterPro" id="IPR036388">
    <property type="entry name" value="WH-like_DNA-bd_sf"/>
</dbReference>
<dbReference type="Proteomes" id="UP000186806">
    <property type="component" value="Unassembled WGS sequence"/>
</dbReference>
<dbReference type="AlphaFoldDB" id="A0A1Q8TBR3"/>
<proteinExistence type="inferred from homology"/>
<dbReference type="Pfam" id="PF00126">
    <property type="entry name" value="HTH_1"/>
    <property type="match status" value="1"/>
</dbReference>
<dbReference type="PANTHER" id="PTHR30126:SF40">
    <property type="entry name" value="HTH-TYPE TRANSCRIPTIONAL REGULATOR GLTR"/>
    <property type="match status" value="1"/>
</dbReference>
<dbReference type="SUPFAM" id="SSF46785">
    <property type="entry name" value="Winged helix' DNA-binding domain"/>
    <property type="match status" value="1"/>
</dbReference>
<dbReference type="EMBL" id="MSDQ01000027">
    <property type="protein sequence ID" value="OLO11121.1"/>
    <property type="molecule type" value="Genomic_DNA"/>
</dbReference>
<keyword evidence="4" id="KW-0804">Transcription</keyword>
<sequence>MEDFESLRVFVCVANELSVTGAARRLGKSPSNVTTRLQKLEASVGAELLVRTGKSFSLSAAGEVFLDYAERMLSLRSETMHVVSGGRSPGAIRIGSMEATAASRLPELLAAFHTSFPEHGVDLTTSPSIRLLDDVRSGKIDGAFLAIPPSFIESPLSEKLDVLGLEFHDAWEESLVLLHPDIGIENLGLDDVSVKKLAAFPLGCTYRRIAEEYLRIPERKEWEIQESPSYHVMVALACTGRYATVLPESVYQTLLPPDNLKCIPLCNVTTKLAWRKGYDTPVFEDFRNTLNRNLV</sequence>
<name>A0A1Q8TBR3_9GAMM</name>
<evidence type="ECO:0000256" key="2">
    <source>
        <dbReference type="ARBA" id="ARBA00023015"/>
    </source>
</evidence>
<dbReference type="GO" id="GO:0000976">
    <property type="term" value="F:transcription cis-regulatory region binding"/>
    <property type="evidence" value="ECO:0007669"/>
    <property type="project" value="TreeGrafter"/>
</dbReference>
<dbReference type="GO" id="GO:0003700">
    <property type="term" value="F:DNA-binding transcription factor activity"/>
    <property type="evidence" value="ECO:0007669"/>
    <property type="project" value="InterPro"/>
</dbReference>
<dbReference type="InterPro" id="IPR000847">
    <property type="entry name" value="LysR_HTH_N"/>
</dbReference>
<reference evidence="6 7" key="1">
    <citation type="submission" date="2016-12" db="EMBL/GenBank/DDBJ databases">
        <title>Draft genome sequences of strains Salinicola socius SMB35, Salinicola sp. MH3R3-1 and Chromohalobacter sp. SMB17 from the Verkhnekamsk potash mining region of Russia.</title>
        <authorList>
            <person name="Mavrodi D.V."/>
            <person name="Olsson B.E."/>
            <person name="Korsakova E.S."/>
            <person name="Pyankova A."/>
            <person name="Mavrodi O.V."/>
            <person name="Plotnikova E.G."/>
        </authorList>
    </citation>
    <scope>NUCLEOTIDE SEQUENCE [LARGE SCALE GENOMIC DNA]</scope>
    <source>
        <strain evidence="6 7">SMB17</strain>
    </source>
</reference>
<evidence type="ECO:0000256" key="4">
    <source>
        <dbReference type="ARBA" id="ARBA00023163"/>
    </source>
</evidence>
<dbReference type="RefSeq" id="WP_075369552.1">
    <property type="nucleotide sequence ID" value="NZ_MSDQ01000027.1"/>
</dbReference>
<dbReference type="SUPFAM" id="SSF53850">
    <property type="entry name" value="Periplasmic binding protein-like II"/>
    <property type="match status" value="1"/>
</dbReference>
<dbReference type="Pfam" id="PF03466">
    <property type="entry name" value="LysR_substrate"/>
    <property type="match status" value="1"/>
</dbReference>
<dbReference type="InterPro" id="IPR005119">
    <property type="entry name" value="LysR_subst-bd"/>
</dbReference>
<comment type="caution">
    <text evidence="6">The sequence shown here is derived from an EMBL/GenBank/DDBJ whole genome shotgun (WGS) entry which is preliminary data.</text>
</comment>
<comment type="similarity">
    <text evidence="1">Belongs to the LysR transcriptional regulatory family.</text>
</comment>
<keyword evidence="2" id="KW-0805">Transcription regulation</keyword>
<feature type="domain" description="HTH lysR-type" evidence="5">
    <location>
        <begin position="1"/>
        <end position="59"/>
    </location>
</feature>
<evidence type="ECO:0000313" key="7">
    <source>
        <dbReference type="Proteomes" id="UP000186806"/>
    </source>
</evidence>
<dbReference type="PANTHER" id="PTHR30126">
    <property type="entry name" value="HTH-TYPE TRANSCRIPTIONAL REGULATOR"/>
    <property type="match status" value="1"/>
</dbReference>
<accession>A0A1Q8TBR3</accession>
<keyword evidence="3" id="KW-0238">DNA-binding</keyword>
<dbReference type="PROSITE" id="PS50931">
    <property type="entry name" value="HTH_LYSR"/>
    <property type="match status" value="1"/>
</dbReference>
<evidence type="ECO:0000313" key="6">
    <source>
        <dbReference type="EMBL" id="OLO11121.1"/>
    </source>
</evidence>
<keyword evidence="7" id="KW-1185">Reference proteome</keyword>
<evidence type="ECO:0000256" key="3">
    <source>
        <dbReference type="ARBA" id="ARBA00023125"/>
    </source>
</evidence>
<dbReference type="InterPro" id="IPR036390">
    <property type="entry name" value="WH_DNA-bd_sf"/>
</dbReference>
<protein>
    <recommendedName>
        <fullName evidence="5">HTH lysR-type domain-containing protein</fullName>
    </recommendedName>
</protein>
<gene>
    <name evidence="6" type="ORF">BTW10_11700</name>
</gene>
<evidence type="ECO:0000256" key="1">
    <source>
        <dbReference type="ARBA" id="ARBA00009437"/>
    </source>
</evidence>
<dbReference type="Gene3D" id="3.40.190.10">
    <property type="entry name" value="Periplasmic binding protein-like II"/>
    <property type="match status" value="2"/>
</dbReference>
<organism evidence="6 7">
    <name type="scientific">Chromohalobacter japonicus</name>
    <dbReference type="NCBI Taxonomy" id="223900"/>
    <lineage>
        <taxon>Bacteria</taxon>
        <taxon>Pseudomonadati</taxon>
        <taxon>Pseudomonadota</taxon>
        <taxon>Gammaproteobacteria</taxon>
        <taxon>Oceanospirillales</taxon>
        <taxon>Halomonadaceae</taxon>
        <taxon>Chromohalobacter</taxon>
    </lineage>
</organism>
<evidence type="ECO:0000259" key="5">
    <source>
        <dbReference type="PROSITE" id="PS50931"/>
    </source>
</evidence>
<dbReference type="Gene3D" id="1.10.10.10">
    <property type="entry name" value="Winged helix-like DNA-binding domain superfamily/Winged helix DNA-binding domain"/>
    <property type="match status" value="1"/>
</dbReference>